<dbReference type="Gene3D" id="3.10.129.10">
    <property type="entry name" value="Hotdog Thioesterase"/>
    <property type="match status" value="1"/>
</dbReference>
<evidence type="ECO:0008006" key="2">
    <source>
        <dbReference type="Google" id="ProtNLM"/>
    </source>
</evidence>
<dbReference type="InterPro" id="IPR029069">
    <property type="entry name" value="HotDog_dom_sf"/>
</dbReference>
<reference evidence="1" key="1">
    <citation type="journal article" date="2014" name="Front. Microbiol.">
        <title>High frequency of phylogenetically diverse reductive dehalogenase-homologous genes in deep subseafloor sedimentary metagenomes.</title>
        <authorList>
            <person name="Kawai M."/>
            <person name="Futagami T."/>
            <person name="Toyoda A."/>
            <person name="Takaki Y."/>
            <person name="Nishi S."/>
            <person name="Hori S."/>
            <person name="Arai W."/>
            <person name="Tsubouchi T."/>
            <person name="Morono Y."/>
            <person name="Uchiyama I."/>
            <person name="Ito T."/>
            <person name="Fujiyama A."/>
            <person name="Inagaki F."/>
            <person name="Takami H."/>
        </authorList>
    </citation>
    <scope>NUCLEOTIDE SEQUENCE</scope>
    <source>
        <strain evidence="1">Expedition CK06-06</strain>
    </source>
</reference>
<feature type="non-terminal residue" evidence="1">
    <location>
        <position position="1"/>
    </location>
</feature>
<organism evidence="1">
    <name type="scientific">marine sediment metagenome</name>
    <dbReference type="NCBI Taxonomy" id="412755"/>
    <lineage>
        <taxon>unclassified sequences</taxon>
        <taxon>metagenomes</taxon>
        <taxon>ecological metagenomes</taxon>
    </lineage>
</organism>
<accession>X1QS31</accession>
<evidence type="ECO:0000313" key="1">
    <source>
        <dbReference type="EMBL" id="GAI71377.1"/>
    </source>
</evidence>
<dbReference type="SUPFAM" id="SSF54637">
    <property type="entry name" value="Thioesterase/thiol ester dehydrase-isomerase"/>
    <property type="match status" value="1"/>
</dbReference>
<proteinExistence type="predicted"/>
<sequence>FKNIVRPGATLEIEVELVEKVSNAFFLKGKASVEGKTAVTVEFGVSLVKSEI</sequence>
<gene>
    <name evidence="1" type="ORF">S06H3_65736</name>
</gene>
<comment type="caution">
    <text evidence="1">The sequence shown here is derived from an EMBL/GenBank/DDBJ whole genome shotgun (WGS) entry which is preliminary data.</text>
</comment>
<name>X1QS31_9ZZZZ</name>
<dbReference type="AlphaFoldDB" id="X1QS31"/>
<dbReference type="EMBL" id="BARV01044403">
    <property type="protein sequence ID" value="GAI71377.1"/>
    <property type="molecule type" value="Genomic_DNA"/>
</dbReference>
<protein>
    <recommendedName>
        <fullName evidence="2">3-hydroxyacyl-[acyl-carrier-protein] dehydratase FabZ</fullName>
    </recommendedName>
</protein>